<dbReference type="EMBL" id="CP108195">
    <property type="protein sequence ID" value="WTS16971.1"/>
    <property type="molecule type" value="Genomic_DNA"/>
</dbReference>
<organism evidence="1">
    <name type="scientific">Streptomyces sp. NBC_00119</name>
    <dbReference type="NCBI Taxonomy" id="2975659"/>
    <lineage>
        <taxon>Bacteria</taxon>
        <taxon>Bacillati</taxon>
        <taxon>Actinomycetota</taxon>
        <taxon>Actinomycetes</taxon>
        <taxon>Kitasatosporales</taxon>
        <taxon>Streptomycetaceae</taxon>
        <taxon>Streptomyces</taxon>
    </lineage>
</organism>
<reference evidence="1" key="1">
    <citation type="submission" date="2022-10" db="EMBL/GenBank/DDBJ databases">
        <title>The complete genomes of actinobacterial strains from the NBC collection.</title>
        <authorList>
            <person name="Joergensen T.S."/>
            <person name="Alvarez Arevalo M."/>
            <person name="Sterndorff E.B."/>
            <person name="Faurdal D."/>
            <person name="Vuksanovic O."/>
            <person name="Mourched A.-S."/>
            <person name="Charusanti P."/>
            <person name="Shaw S."/>
            <person name="Blin K."/>
            <person name="Weber T."/>
        </authorList>
    </citation>
    <scope>NUCLEOTIDE SEQUENCE</scope>
    <source>
        <strain evidence="1">NBC_00119</strain>
    </source>
</reference>
<protein>
    <submittedName>
        <fullName evidence="1">DsbA family protein</fullName>
    </submittedName>
</protein>
<gene>
    <name evidence="1" type="ORF">OHU69_41575</name>
</gene>
<dbReference type="SUPFAM" id="SSF52833">
    <property type="entry name" value="Thioredoxin-like"/>
    <property type="match status" value="1"/>
</dbReference>
<sequence length="335" mass="36126">MTGATGPFRPDGCVVHADGQDTAEVGAHVGVEEATDPAAHLTVTEFTDPACPWAWGSEPAFRLLRHSLGLRVRWRRVFGILFDEDDDPAPDPDAEARWYERFIADVAVHTRAPYARRLHRLTRTSWPASLAAKASAEQGADLAEHVLRRLRESTFVLGTPADSYAGVRDVVRGVPGLDLDRLLDGMAAASTWDAVRADRARTRRPIAQVLELEGAGPHPGRAKELGDGRRYALPTVLFDGPGGQVCVPGWQPVESYFEGARTVAAAPLPGPARLSARDALEQWRTLTGPELAVLTGASQPPAGAARLDTGNGPLWLHPDEANSYPAIAELSRQPE</sequence>
<proteinExistence type="predicted"/>
<evidence type="ECO:0000313" key="1">
    <source>
        <dbReference type="EMBL" id="WTS16971.1"/>
    </source>
</evidence>
<dbReference type="InterPro" id="IPR036249">
    <property type="entry name" value="Thioredoxin-like_sf"/>
</dbReference>
<name>A0AAU1UJE0_9ACTN</name>
<dbReference type="Gene3D" id="3.40.30.10">
    <property type="entry name" value="Glutaredoxin"/>
    <property type="match status" value="1"/>
</dbReference>
<accession>A0AAU1UJE0</accession>
<dbReference type="AlphaFoldDB" id="A0AAU1UJE0"/>